<dbReference type="RefSeq" id="WP_205373515.1">
    <property type="nucleotide sequence ID" value="NZ_JAFEJA010000001.1"/>
</dbReference>
<protein>
    <submittedName>
        <fullName evidence="2">Acyl-CoA carboxylase subunit epsilon</fullName>
    </submittedName>
</protein>
<dbReference type="Pfam" id="PF13822">
    <property type="entry name" value="ACC_epsilon"/>
    <property type="match status" value="1"/>
</dbReference>
<sequence>METGSAQPLLHVTKGTANPLELAAVTAVLMARAGARGTPERQPGRPAGRRPLPRPAFLTAHSWQGGS</sequence>
<accession>A0ABS2UPP5</accession>
<keyword evidence="3" id="KW-1185">Reference proteome</keyword>
<reference evidence="2 3" key="1">
    <citation type="journal article" date="2016" name="Arch. Microbiol.">
        <title>Streptomyces zhihengii sp. nov., isolated from rhizospheric soil of Psammosilene tunicoides.</title>
        <authorList>
            <person name="Huang M.J."/>
            <person name="Fei J.J."/>
            <person name="Salam N."/>
            <person name="Kim C.J."/>
            <person name="Hozzein W.N."/>
            <person name="Xiao M."/>
            <person name="Huang H.Q."/>
            <person name="Li W.J."/>
        </authorList>
    </citation>
    <scope>NUCLEOTIDE SEQUENCE [LARGE SCALE GENOMIC DNA]</scope>
    <source>
        <strain evidence="2 3">YIM T102</strain>
    </source>
</reference>
<dbReference type="EMBL" id="JAFEJA010000001">
    <property type="protein sequence ID" value="MBM9619373.1"/>
    <property type="molecule type" value="Genomic_DNA"/>
</dbReference>
<comment type="caution">
    <text evidence="2">The sequence shown here is derived from an EMBL/GenBank/DDBJ whole genome shotgun (WGS) entry which is preliminary data.</text>
</comment>
<evidence type="ECO:0000313" key="2">
    <source>
        <dbReference type="EMBL" id="MBM9619373.1"/>
    </source>
</evidence>
<evidence type="ECO:0000256" key="1">
    <source>
        <dbReference type="SAM" id="MobiDB-lite"/>
    </source>
</evidence>
<organism evidence="2 3">
    <name type="scientific">Streptomyces zhihengii</name>
    <dbReference type="NCBI Taxonomy" id="1818004"/>
    <lineage>
        <taxon>Bacteria</taxon>
        <taxon>Bacillati</taxon>
        <taxon>Actinomycetota</taxon>
        <taxon>Actinomycetes</taxon>
        <taxon>Kitasatosporales</taxon>
        <taxon>Streptomycetaceae</taxon>
        <taxon>Streptomyces</taxon>
    </lineage>
</organism>
<dbReference type="Proteomes" id="UP000664109">
    <property type="component" value="Unassembled WGS sequence"/>
</dbReference>
<gene>
    <name evidence="2" type="ORF">JE024_11655</name>
</gene>
<name>A0ABS2UPP5_9ACTN</name>
<evidence type="ECO:0000313" key="3">
    <source>
        <dbReference type="Proteomes" id="UP000664109"/>
    </source>
</evidence>
<dbReference type="InterPro" id="IPR032716">
    <property type="entry name" value="ACC_epsilon"/>
</dbReference>
<feature type="region of interest" description="Disordered" evidence="1">
    <location>
        <begin position="33"/>
        <end position="67"/>
    </location>
</feature>
<proteinExistence type="predicted"/>